<organism evidence="2">
    <name type="scientific">viral metagenome</name>
    <dbReference type="NCBI Taxonomy" id="1070528"/>
    <lineage>
        <taxon>unclassified sequences</taxon>
        <taxon>metagenomes</taxon>
        <taxon>organismal metagenomes</taxon>
    </lineage>
</organism>
<reference evidence="2" key="1">
    <citation type="journal article" date="2020" name="Nature">
        <title>Giant virus diversity and host interactions through global metagenomics.</title>
        <authorList>
            <person name="Schulz F."/>
            <person name="Roux S."/>
            <person name="Paez-Espino D."/>
            <person name="Jungbluth S."/>
            <person name="Walsh D.A."/>
            <person name="Denef V.J."/>
            <person name="McMahon K.D."/>
            <person name="Konstantinidis K.T."/>
            <person name="Eloe-Fadrosh E.A."/>
            <person name="Kyrpides N.C."/>
            <person name="Woyke T."/>
        </authorList>
    </citation>
    <scope>NUCLEOTIDE SEQUENCE</scope>
    <source>
        <strain evidence="2">GVMAG-M-3300021375-17</strain>
    </source>
</reference>
<feature type="transmembrane region" description="Helical" evidence="1">
    <location>
        <begin position="12"/>
        <end position="31"/>
    </location>
</feature>
<keyword evidence="1" id="KW-0812">Transmembrane</keyword>
<dbReference type="EMBL" id="MN739453">
    <property type="protein sequence ID" value="QHT05375.1"/>
    <property type="molecule type" value="Genomic_DNA"/>
</dbReference>
<name>A0A6C0CPL1_9ZZZZ</name>
<dbReference type="AlphaFoldDB" id="A0A6C0CPL1"/>
<keyword evidence="1" id="KW-0472">Membrane</keyword>
<proteinExistence type="predicted"/>
<evidence type="ECO:0000313" key="2">
    <source>
        <dbReference type="EMBL" id="QHT05375.1"/>
    </source>
</evidence>
<feature type="transmembrane region" description="Helical" evidence="1">
    <location>
        <begin position="56"/>
        <end position="77"/>
    </location>
</feature>
<keyword evidence="1" id="KW-1133">Transmembrane helix</keyword>
<sequence length="80" mass="9162">MVDFSRKLLRIYKVHFSVLLFLILFGAFHMIKPSFAYLPNGSYRPFGVGYKHKTVVPVWLVAILLAVLSYIAVLFVLSQT</sequence>
<protein>
    <submittedName>
        <fullName evidence="2">Uncharacterized protein</fullName>
    </submittedName>
</protein>
<evidence type="ECO:0000256" key="1">
    <source>
        <dbReference type="SAM" id="Phobius"/>
    </source>
</evidence>
<accession>A0A6C0CPL1</accession>